<feature type="compositionally biased region" description="Polar residues" evidence="1">
    <location>
        <begin position="33"/>
        <end position="44"/>
    </location>
</feature>
<dbReference type="EMBL" id="JAABOA010000189">
    <property type="protein sequence ID" value="KAF9585410.1"/>
    <property type="molecule type" value="Genomic_DNA"/>
</dbReference>
<organism evidence="2 3">
    <name type="scientific">Lunasporangiospora selenospora</name>
    <dbReference type="NCBI Taxonomy" id="979761"/>
    <lineage>
        <taxon>Eukaryota</taxon>
        <taxon>Fungi</taxon>
        <taxon>Fungi incertae sedis</taxon>
        <taxon>Mucoromycota</taxon>
        <taxon>Mortierellomycotina</taxon>
        <taxon>Mortierellomycetes</taxon>
        <taxon>Mortierellales</taxon>
        <taxon>Mortierellaceae</taxon>
        <taxon>Lunasporangiospora</taxon>
    </lineage>
</organism>
<feature type="compositionally biased region" description="Polar residues" evidence="1">
    <location>
        <begin position="9"/>
        <end position="25"/>
    </location>
</feature>
<feature type="region of interest" description="Disordered" evidence="1">
    <location>
        <begin position="1"/>
        <end position="50"/>
    </location>
</feature>
<dbReference type="Proteomes" id="UP000780801">
    <property type="component" value="Unassembled WGS sequence"/>
</dbReference>
<name>A0A9P6G377_9FUNG</name>
<evidence type="ECO:0000256" key="1">
    <source>
        <dbReference type="SAM" id="MobiDB-lite"/>
    </source>
</evidence>
<evidence type="ECO:0000313" key="2">
    <source>
        <dbReference type="EMBL" id="KAF9585410.1"/>
    </source>
</evidence>
<feature type="non-terminal residue" evidence="2">
    <location>
        <position position="63"/>
    </location>
</feature>
<accession>A0A9P6G377</accession>
<keyword evidence="3" id="KW-1185">Reference proteome</keyword>
<gene>
    <name evidence="2" type="ORF">BGW38_002521</name>
</gene>
<sequence length="63" mass="7023">MPFFKSHKNQTTSAAVTPAQTPRTSISEHDQRPNNSSIATNASKTMDKDSVHTMYQLMSTVMH</sequence>
<proteinExistence type="predicted"/>
<evidence type="ECO:0000313" key="3">
    <source>
        <dbReference type="Proteomes" id="UP000780801"/>
    </source>
</evidence>
<dbReference type="OrthoDB" id="2445692at2759"/>
<comment type="caution">
    <text evidence="2">The sequence shown here is derived from an EMBL/GenBank/DDBJ whole genome shotgun (WGS) entry which is preliminary data.</text>
</comment>
<reference evidence="2" key="1">
    <citation type="journal article" date="2020" name="Fungal Divers.">
        <title>Resolving the Mortierellaceae phylogeny through synthesis of multi-gene phylogenetics and phylogenomics.</title>
        <authorList>
            <person name="Vandepol N."/>
            <person name="Liber J."/>
            <person name="Desiro A."/>
            <person name="Na H."/>
            <person name="Kennedy M."/>
            <person name="Barry K."/>
            <person name="Grigoriev I.V."/>
            <person name="Miller A.N."/>
            <person name="O'Donnell K."/>
            <person name="Stajich J.E."/>
            <person name="Bonito G."/>
        </authorList>
    </citation>
    <scope>NUCLEOTIDE SEQUENCE</scope>
    <source>
        <strain evidence="2">KOD1015</strain>
    </source>
</reference>
<protein>
    <submittedName>
        <fullName evidence="2">Uncharacterized protein</fullName>
    </submittedName>
</protein>
<dbReference type="AlphaFoldDB" id="A0A9P6G377"/>